<dbReference type="RefSeq" id="WP_345591762.1">
    <property type="nucleotide sequence ID" value="NZ_BAABJG010000029.1"/>
</dbReference>
<reference evidence="2" key="1">
    <citation type="journal article" date="2019" name="Int. J. Syst. Evol. Microbiol.">
        <title>The Global Catalogue of Microorganisms (GCM) 10K type strain sequencing project: providing services to taxonomists for standard genome sequencing and annotation.</title>
        <authorList>
            <consortium name="The Broad Institute Genomics Platform"/>
            <consortium name="The Broad Institute Genome Sequencing Center for Infectious Disease"/>
            <person name="Wu L."/>
            <person name="Ma J."/>
        </authorList>
    </citation>
    <scope>NUCLEOTIDE SEQUENCE [LARGE SCALE GENOMIC DNA]</scope>
    <source>
        <strain evidence="2">CCUG 53270</strain>
    </source>
</reference>
<dbReference type="GO" id="GO:0016491">
    <property type="term" value="F:oxidoreductase activity"/>
    <property type="evidence" value="ECO:0007669"/>
    <property type="project" value="UniProtKB-KW"/>
</dbReference>
<protein>
    <submittedName>
        <fullName evidence="1">Gluconate 2-dehydrogenase subunit 3 family protein</fullName>
        <ecNumber evidence="1">1.-.-.-</ecNumber>
    </submittedName>
</protein>
<comment type="caution">
    <text evidence="1">The sequence shown here is derived from an EMBL/GenBank/DDBJ whole genome shotgun (WGS) entry which is preliminary data.</text>
</comment>
<sequence>MNPNLSRYPTYDVMSAQHEWDQHTRTIVNERLHTGGDYLFLSVTEAEILRSWCSLLMDDARGEIIQYVIEHIDHTLSAGIESERKSDVPHAAALIRAGLEGLDNSCQILYTERFFHLDTERQLQIMTSISENDALPHDTWKTIPQSVFFQKLLRLTTEAYYSHPRVWSDIGYGGPAYPRGYVRMHPGQLDPWEAKPKNEA</sequence>
<organism evidence="1 2">
    <name type="scientific">Paenibacillus vulneris</name>
    <dbReference type="NCBI Taxonomy" id="1133364"/>
    <lineage>
        <taxon>Bacteria</taxon>
        <taxon>Bacillati</taxon>
        <taxon>Bacillota</taxon>
        <taxon>Bacilli</taxon>
        <taxon>Bacillales</taxon>
        <taxon>Paenibacillaceae</taxon>
        <taxon>Paenibacillus</taxon>
    </lineage>
</organism>
<dbReference type="InterPro" id="IPR027056">
    <property type="entry name" value="Gluconate_2DH_su3"/>
</dbReference>
<gene>
    <name evidence="1" type="ORF">ACFQ4B_11920</name>
</gene>
<evidence type="ECO:0000313" key="2">
    <source>
        <dbReference type="Proteomes" id="UP001597180"/>
    </source>
</evidence>
<dbReference type="EC" id="1.-.-.-" evidence="1"/>
<evidence type="ECO:0000313" key="1">
    <source>
        <dbReference type="EMBL" id="MFD1220825.1"/>
    </source>
</evidence>
<dbReference type="EMBL" id="JBHTLU010000014">
    <property type="protein sequence ID" value="MFD1220825.1"/>
    <property type="molecule type" value="Genomic_DNA"/>
</dbReference>
<proteinExistence type="predicted"/>
<name>A0ABW3UML0_9BACL</name>
<keyword evidence="2" id="KW-1185">Reference proteome</keyword>
<dbReference type="Proteomes" id="UP001597180">
    <property type="component" value="Unassembled WGS sequence"/>
</dbReference>
<accession>A0ABW3UML0</accession>
<keyword evidence="1" id="KW-0560">Oxidoreductase</keyword>
<dbReference type="Pfam" id="PF13618">
    <property type="entry name" value="Gluconate_2-dh3"/>
    <property type="match status" value="1"/>
</dbReference>